<feature type="compositionally biased region" description="Basic and acidic residues" evidence="1">
    <location>
        <begin position="34"/>
        <end position="49"/>
    </location>
</feature>
<dbReference type="InterPro" id="IPR036873">
    <property type="entry name" value="Rhodanese-like_dom_sf"/>
</dbReference>
<organism evidence="3 4">
    <name type="scientific">Pontibacillus chungwhensis BH030062</name>
    <dbReference type="NCBI Taxonomy" id="1385513"/>
    <lineage>
        <taxon>Bacteria</taxon>
        <taxon>Bacillati</taxon>
        <taxon>Bacillota</taxon>
        <taxon>Bacilli</taxon>
        <taxon>Bacillales</taxon>
        <taxon>Bacillaceae</taxon>
        <taxon>Pontibacillus</taxon>
    </lineage>
</organism>
<dbReference type="Gene3D" id="3.40.250.10">
    <property type="entry name" value="Rhodanese-like domain"/>
    <property type="match status" value="1"/>
</dbReference>
<dbReference type="EMBL" id="AVBG01000003">
    <property type="protein sequence ID" value="KGP92127.1"/>
    <property type="molecule type" value="Genomic_DNA"/>
</dbReference>
<gene>
    <name evidence="3" type="ORF">N780_00665</name>
</gene>
<dbReference type="STRING" id="1385513.N780_00665"/>
<dbReference type="RefSeq" id="WP_036781083.1">
    <property type="nucleotide sequence ID" value="NZ_AVBG01000003.1"/>
</dbReference>
<evidence type="ECO:0000313" key="4">
    <source>
        <dbReference type="Proteomes" id="UP000030153"/>
    </source>
</evidence>
<dbReference type="InterPro" id="IPR001763">
    <property type="entry name" value="Rhodanese-like_dom"/>
</dbReference>
<evidence type="ECO:0000259" key="2">
    <source>
        <dbReference type="PROSITE" id="PS50206"/>
    </source>
</evidence>
<name>A0A0A2UUY8_9BACI</name>
<dbReference type="CDD" id="cd00158">
    <property type="entry name" value="RHOD"/>
    <property type="match status" value="1"/>
</dbReference>
<feature type="region of interest" description="Disordered" evidence="1">
    <location>
        <begin position="33"/>
        <end position="55"/>
    </location>
</feature>
<protein>
    <submittedName>
        <fullName evidence="3">Rhodanese</fullName>
    </submittedName>
</protein>
<evidence type="ECO:0000313" key="3">
    <source>
        <dbReference type="EMBL" id="KGP92127.1"/>
    </source>
</evidence>
<proteinExistence type="predicted"/>
<comment type="caution">
    <text evidence="3">The sequence shown here is derived from an EMBL/GenBank/DDBJ whole genome shotgun (WGS) entry which is preliminary data.</text>
</comment>
<evidence type="ECO:0000256" key="1">
    <source>
        <dbReference type="SAM" id="MobiDB-lite"/>
    </source>
</evidence>
<dbReference type="Proteomes" id="UP000030153">
    <property type="component" value="Unassembled WGS sequence"/>
</dbReference>
<dbReference type="eggNOG" id="COG0607">
    <property type="taxonomic scope" value="Bacteria"/>
</dbReference>
<keyword evidence="4" id="KW-1185">Reference proteome</keyword>
<accession>A0A0A2UUY8</accession>
<dbReference type="AlphaFoldDB" id="A0A0A2UUY8"/>
<sequence>METIITVLLVGIAIYFIVKTMIPPKGVQQITPKEAQEKLRSKKKSDQFVDVRTPGEYNRNQIRGFTNIPLQSLKSASNELDSSKEVVLLCQSGTRSMAAARLLKKQGFTNITNIRGGLNAWN</sequence>
<feature type="domain" description="Rhodanese" evidence="2">
    <location>
        <begin position="42"/>
        <end position="122"/>
    </location>
</feature>
<reference evidence="3 4" key="1">
    <citation type="submission" date="2013-08" db="EMBL/GenBank/DDBJ databases">
        <title>Genome of Pontibacillus chungwhensis.</title>
        <authorList>
            <person name="Wang Q."/>
            <person name="Wang G."/>
        </authorList>
    </citation>
    <scope>NUCLEOTIDE SEQUENCE [LARGE SCALE GENOMIC DNA]</scope>
    <source>
        <strain evidence="3 4">BH030062</strain>
    </source>
</reference>
<dbReference type="InterPro" id="IPR050229">
    <property type="entry name" value="GlpE_sulfurtransferase"/>
</dbReference>
<dbReference type="Pfam" id="PF00581">
    <property type="entry name" value="Rhodanese"/>
    <property type="match status" value="1"/>
</dbReference>
<dbReference type="PANTHER" id="PTHR43031:SF17">
    <property type="entry name" value="SULFURTRANSFERASE YTWF-RELATED"/>
    <property type="match status" value="1"/>
</dbReference>
<dbReference type="PANTHER" id="PTHR43031">
    <property type="entry name" value="FAD-DEPENDENT OXIDOREDUCTASE"/>
    <property type="match status" value="1"/>
</dbReference>
<dbReference type="SUPFAM" id="SSF52821">
    <property type="entry name" value="Rhodanese/Cell cycle control phosphatase"/>
    <property type="match status" value="1"/>
</dbReference>
<dbReference type="PROSITE" id="PS50206">
    <property type="entry name" value="RHODANESE_3"/>
    <property type="match status" value="1"/>
</dbReference>
<dbReference type="SMART" id="SM00450">
    <property type="entry name" value="RHOD"/>
    <property type="match status" value="1"/>
</dbReference>